<evidence type="ECO:0000256" key="1">
    <source>
        <dbReference type="SAM" id="MobiDB-lite"/>
    </source>
</evidence>
<dbReference type="InterPro" id="IPR013103">
    <property type="entry name" value="RVT_2"/>
</dbReference>
<sequence length="432" mass="48363">MDEMGIVIRNKARLVAQGYTQEEGTEYDEVFSPVARIKEIRLFLAYVSFKDFVVYMDVKSAFLYGKIEKKVFTEVKTTSTPIETQKPLLIDEDGKEVDVYMHRYQFNPKVSHLYAVKRIFRYLKGQSKLGLLYPKDSPFDLVAYTDSDSVGASLDRKSTTGDCQYLGCRLISWQCKKQTMVVNSITKFEYMDASSCCGQVLWIQNQLLDYGKSDTQVPQPSDPTNNVADEVIHKELGDSLVRVAITASSLEAKQDNSNINKTQSKATPNESSSQGTNSDGSPRVESSGDDESLEMFVVNALDGEEVFVARQNENVVEEVVDVAQVSTAATTITIITEEITLAQALKALKTLKPKAKGVVIQETSESTTTTIPKQQSQDKGKGRMVEEPVKPKKKDQIRLDKEAAKRSQAEFDKEERLARAKAKKTRSQYCLD</sequence>
<accession>A0A6L2JXE4</accession>
<dbReference type="PANTHER" id="PTHR11439">
    <property type="entry name" value="GAG-POL-RELATED RETROTRANSPOSON"/>
    <property type="match status" value="1"/>
</dbReference>
<gene>
    <name evidence="3" type="ORF">Tci_013766</name>
</gene>
<comment type="caution">
    <text evidence="3">The sequence shown here is derived from an EMBL/GenBank/DDBJ whole genome shotgun (WGS) entry which is preliminary data.</text>
</comment>
<protein>
    <recommendedName>
        <fullName evidence="2">Reverse transcriptase Ty1/copia-type domain-containing protein</fullName>
    </recommendedName>
</protein>
<evidence type="ECO:0000313" key="3">
    <source>
        <dbReference type="EMBL" id="GEU41788.1"/>
    </source>
</evidence>
<feature type="region of interest" description="Disordered" evidence="1">
    <location>
        <begin position="362"/>
        <end position="432"/>
    </location>
</feature>
<feature type="compositionally biased region" description="Polar residues" evidence="1">
    <location>
        <begin position="254"/>
        <end position="280"/>
    </location>
</feature>
<dbReference type="EMBL" id="BKCJ010001483">
    <property type="protein sequence ID" value="GEU41788.1"/>
    <property type="molecule type" value="Genomic_DNA"/>
</dbReference>
<dbReference type="Pfam" id="PF07727">
    <property type="entry name" value="RVT_2"/>
    <property type="match status" value="1"/>
</dbReference>
<feature type="region of interest" description="Disordered" evidence="1">
    <location>
        <begin position="254"/>
        <end position="289"/>
    </location>
</feature>
<dbReference type="CDD" id="cd09272">
    <property type="entry name" value="RNase_HI_RT_Ty1"/>
    <property type="match status" value="1"/>
</dbReference>
<dbReference type="PANTHER" id="PTHR11439:SF495">
    <property type="entry name" value="REVERSE TRANSCRIPTASE, RNA-DEPENDENT DNA POLYMERASE-RELATED"/>
    <property type="match status" value="1"/>
</dbReference>
<feature type="domain" description="Reverse transcriptase Ty1/copia-type" evidence="2">
    <location>
        <begin position="6"/>
        <end position="74"/>
    </location>
</feature>
<dbReference type="AlphaFoldDB" id="A0A6L2JXE4"/>
<name>A0A6L2JXE4_TANCI</name>
<feature type="compositionally biased region" description="Basic and acidic residues" evidence="1">
    <location>
        <begin position="376"/>
        <end position="418"/>
    </location>
</feature>
<reference evidence="3" key="1">
    <citation type="journal article" date="2019" name="Sci. Rep.">
        <title>Draft genome of Tanacetum cinerariifolium, the natural source of mosquito coil.</title>
        <authorList>
            <person name="Yamashiro T."/>
            <person name="Shiraishi A."/>
            <person name="Satake H."/>
            <person name="Nakayama K."/>
        </authorList>
    </citation>
    <scope>NUCLEOTIDE SEQUENCE</scope>
</reference>
<evidence type="ECO:0000259" key="2">
    <source>
        <dbReference type="Pfam" id="PF07727"/>
    </source>
</evidence>
<organism evidence="3">
    <name type="scientific">Tanacetum cinerariifolium</name>
    <name type="common">Dalmatian daisy</name>
    <name type="synonym">Chrysanthemum cinerariifolium</name>
    <dbReference type="NCBI Taxonomy" id="118510"/>
    <lineage>
        <taxon>Eukaryota</taxon>
        <taxon>Viridiplantae</taxon>
        <taxon>Streptophyta</taxon>
        <taxon>Embryophyta</taxon>
        <taxon>Tracheophyta</taxon>
        <taxon>Spermatophyta</taxon>
        <taxon>Magnoliopsida</taxon>
        <taxon>eudicotyledons</taxon>
        <taxon>Gunneridae</taxon>
        <taxon>Pentapetalae</taxon>
        <taxon>asterids</taxon>
        <taxon>campanulids</taxon>
        <taxon>Asterales</taxon>
        <taxon>Asteraceae</taxon>
        <taxon>Asteroideae</taxon>
        <taxon>Anthemideae</taxon>
        <taxon>Anthemidinae</taxon>
        <taxon>Tanacetum</taxon>
    </lineage>
</organism>
<proteinExistence type="predicted"/>